<keyword evidence="5" id="KW-0812">Transmembrane</keyword>
<evidence type="ECO:0000256" key="7">
    <source>
        <dbReference type="ARBA" id="ARBA00023237"/>
    </source>
</evidence>
<evidence type="ECO:0000313" key="8">
    <source>
        <dbReference type="EMBL" id="MDA3969393.1"/>
    </source>
</evidence>
<evidence type="ECO:0000256" key="1">
    <source>
        <dbReference type="ARBA" id="ARBA00004442"/>
    </source>
</evidence>
<organism evidence="8 9">
    <name type="scientific">Helicobacter ibis</name>
    <dbReference type="NCBI Taxonomy" id="2962633"/>
    <lineage>
        <taxon>Bacteria</taxon>
        <taxon>Pseudomonadati</taxon>
        <taxon>Campylobacterota</taxon>
        <taxon>Epsilonproteobacteria</taxon>
        <taxon>Campylobacterales</taxon>
        <taxon>Helicobacteraceae</taxon>
        <taxon>Helicobacter</taxon>
    </lineage>
</organism>
<comment type="similarity">
    <text evidence="2">Belongs to the outer membrane factor (OMF) (TC 1.B.17) family.</text>
</comment>
<accession>A0ABT4VGT3</accession>
<keyword evidence="6" id="KW-0472">Membrane</keyword>
<keyword evidence="4" id="KW-1134">Transmembrane beta strand</keyword>
<protein>
    <submittedName>
        <fullName evidence="8">TolC family protein</fullName>
    </submittedName>
</protein>
<dbReference type="Pfam" id="PF02321">
    <property type="entry name" value="OEP"/>
    <property type="match status" value="1"/>
</dbReference>
<evidence type="ECO:0000256" key="5">
    <source>
        <dbReference type="ARBA" id="ARBA00022692"/>
    </source>
</evidence>
<evidence type="ECO:0000256" key="4">
    <source>
        <dbReference type="ARBA" id="ARBA00022452"/>
    </source>
</evidence>
<comment type="subcellular location">
    <subcellularLocation>
        <location evidence="1">Cell outer membrane</location>
    </subcellularLocation>
</comment>
<dbReference type="RefSeq" id="WP_271021749.1">
    <property type="nucleotide sequence ID" value="NZ_JAQHXR010000004.1"/>
</dbReference>
<dbReference type="PANTHER" id="PTHR30026">
    <property type="entry name" value="OUTER MEMBRANE PROTEIN TOLC"/>
    <property type="match status" value="1"/>
</dbReference>
<evidence type="ECO:0000256" key="2">
    <source>
        <dbReference type="ARBA" id="ARBA00007613"/>
    </source>
</evidence>
<dbReference type="EMBL" id="JAQHXR010000004">
    <property type="protein sequence ID" value="MDA3969393.1"/>
    <property type="molecule type" value="Genomic_DNA"/>
</dbReference>
<dbReference type="InterPro" id="IPR003423">
    <property type="entry name" value="OMP_efflux"/>
</dbReference>
<evidence type="ECO:0000256" key="6">
    <source>
        <dbReference type="ARBA" id="ARBA00023136"/>
    </source>
</evidence>
<evidence type="ECO:0000313" key="9">
    <source>
        <dbReference type="Proteomes" id="UP001210261"/>
    </source>
</evidence>
<sequence length="412" mass="47763">MFRILILFCFIVNCFAESSLYELIQNAKNNPLIQAKIAQHQALKQEKNALYSNYLPKIAAGYNYQNTTNADLFYPKEAEGFFVEGSFDLFDGFKREGKIKIQDSKVESSYFDYLDTQEKVFLEIITKYYSLLIAKSKQEALMNQQLELQENLKKQDILYDAGLIQQDSLEAIRSQFLQNSYNLENIKVEISIYKENLSLLSGIEIVDINKDSKLKEVEANNKLPNYLLSQRHYVRGVESSKNLYTYLPTITIFNKYTNYNYGTRNIPTLPFSFDIQDPKYQNVFGISVSFTIFDSFATSFAKESARLNALAANTEYAYNVDKNNKDRIISKNALHSAKEKIKWATSALKSAQISHSYAREKFNAQLIDYTEYLSSLTSLFNAQFFFDESYFSYEIQKAKFLYVNGENLEEYL</sequence>
<comment type="caution">
    <text evidence="8">The sequence shown here is derived from an EMBL/GenBank/DDBJ whole genome shotgun (WGS) entry which is preliminary data.</text>
</comment>
<keyword evidence="3" id="KW-0813">Transport</keyword>
<proteinExistence type="inferred from homology"/>
<dbReference type="SUPFAM" id="SSF56954">
    <property type="entry name" value="Outer membrane efflux proteins (OEP)"/>
    <property type="match status" value="1"/>
</dbReference>
<keyword evidence="7" id="KW-0998">Cell outer membrane</keyword>
<dbReference type="Gene3D" id="1.20.1600.10">
    <property type="entry name" value="Outer membrane efflux proteins (OEP)"/>
    <property type="match status" value="1"/>
</dbReference>
<gene>
    <name evidence="8" type="ORF">PF021_06890</name>
</gene>
<dbReference type="InterPro" id="IPR051906">
    <property type="entry name" value="TolC-like"/>
</dbReference>
<reference evidence="8 9" key="1">
    <citation type="submission" date="2023-01" db="EMBL/GenBank/DDBJ databases">
        <title>Description of Helicobacter ibis sp. nov. isolated from faecal droppings of black-faced ibis (Theristicus melanopis).</title>
        <authorList>
            <person name="Lopez-Cantillo M."/>
            <person name="Vidal-Veuthey B."/>
            <person name="Mella A."/>
            <person name="De La Haba R."/>
            <person name="Collado L."/>
        </authorList>
    </citation>
    <scope>NUCLEOTIDE SEQUENCE [LARGE SCALE GENOMIC DNA]</scope>
    <source>
        <strain evidence="8 9">A82</strain>
    </source>
</reference>
<name>A0ABT4VGT3_9HELI</name>
<keyword evidence="9" id="KW-1185">Reference proteome</keyword>
<dbReference type="Proteomes" id="UP001210261">
    <property type="component" value="Unassembled WGS sequence"/>
</dbReference>
<dbReference type="PANTHER" id="PTHR30026:SF20">
    <property type="entry name" value="OUTER MEMBRANE PROTEIN TOLC"/>
    <property type="match status" value="1"/>
</dbReference>
<evidence type="ECO:0000256" key="3">
    <source>
        <dbReference type="ARBA" id="ARBA00022448"/>
    </source>
</evidence>